<keyword evidence="1" id="KW-0285">Flavoprotein</keyword>
<sequence>MRYLTAGESHGPKLTTIIEGIPAGLTVSVDQINQELTRRQGGYGRGGRMKIETDQVEITAGIRHGKTLGSPIAMTIENKDWKNWTKVMSVTPVEDKIASQRRVAKPRPGHADLVGGMKYQHRDLRNVLERSSARETAVRVAIGALAKQLLASLEIEVASHVAVLGGIKATVPEVISVAEIKAKAAASEVRTVDPTVDEAMKKLIDETKKAGDTLGGVVEVRIENVPAGLGSYVQWDKKLDGKLAQAMLSINAFKGVEFGIGFDASMKPGSEVMDEITWNDTGFHRTTNHLGGFEGGMTNGEQIIVRGVKKPIPTLYKPLMSVDIDSKEPFKASVERSDSTAVPAAAVVAENVMATVIANELLEKFSSDTMEELQIAVKEYRERLLKF</sequence>
<keyword evidence="1" id="KW-0288">FMN</keyword>
<dbReference type="PROSITE" id="PS00787">
    <property type="entry name" value="CHORISMATE_SYNTHASE_1"/>
    <property type="match status" value="1"/>
</dbReference>
<feature type="binding site" evidence="1">
    <location>
        <begin position="130"/>
        <end position="132"/>
    </location>
    <ligand>
        <name>FMN</name>
        <dbReference type="ChEBI" id="CHEBI:58210"/>
    </ligand>
</feature>
<gene>
    <name evidence="1 4" type="primary">aroC</name>
    <name evidence="4" type="ORF">KUA55_05990</name>
</gene>
<keyword evidence="1" id="KW-0274">FAD</keyword>
<dbReference type="PROSITE" id="PS00788">
    <property type="entry name" value="CHORISMATE_SYNTHASE_2"/>
    <property type="match status" value="1"/>
</dbReference>
<protein>
    <recommendedName>
        <fullName evidence="1 2">Chorismate synthase</fullName>
        <shortName evidence="1">CS</shortName>
        <ecNumber evidence="1 2">4.2.3.5</ecNumber>
    </recommendedName>
    <alternativeName>
        <fullName evidence="1">5-enolpyruvylshikimate-3-phosphate phospholyase</fullName>
    </alternativeName>
</protein>
<evidence type="ECO:0000256" key="2">
    <source>
        <dbReference type="NCBIfam" id="TIGR00033"/>
    </source>
</evidence>
<dbReference type="HAMAP" id="MF_00300">
    <property type="entry name" value="Chorismate_synth"/>
    <property type="match status" value="1"/>
</dbReference>
<dbReference type="RefSeq" id="WP_218325273.1">
    <property type="nucleotide sequence ID" value="NZ_JAHUZB010000002.1"/>
</dbReference>
<dbReference type="Proteomes" id="UP000774130">
    <property type="component" value="Unassembled WGS sequence"/>
</dbReference>
<comment type="caution">
    <text evidence="4">The sequence shown here is derived from an EMBL/GenBank/DDBJ whole genome shotgun (WGS) entry which is preliminary data.</text>
</comment>
<evidence type="ECO:0000313" key="4">
    <source>
        <dbReference type="EMBL" id="MBV7390224.1"/>
    </source>
</evidence>
<comment type="function">
    <text evidence="1">Catalyzes the anti-1,4-elimination of the C-3 phosphate and the C-6 proR hydrogen from 5-enolpyruvylshikimate-3-phosphate (EPSP) to yield chorismate, which is the branch point compound that serves as the starting substrate for the three terminal pathways of aromatic amino acid biosynthesis. This reaction introduces a second double bond into the aromatic ring system.</text>
</comment>
<comment type="similarity">
    <text evidence="1 3">Belongs to the chorismate synthase family.</text>
</comment>
<dbReference type="PANTHER" id="PTHR21085">
    <property type="entry name" value="CHORISMATE SYNTHASE"/>
    <property type="match status" value="1"/>
</dbReference>
<proteinExistence type="inferred from homology"/>
<keyword evidence="1 3" id="KW-0028">Amino-acid biosynthesis</keyword>
<comment type="cofactor">
    <cofactor evidence="1 3">
        <name>FMNH2</name>
        <dbReference type="ChEBI" id="CHEBI:57618"/>
    </cofactor>
    <text evidence="1 3">Reduced FMN (FMNH(2)).</text>
</comment>
<keyword evidence="1" id="KW-0521">NADP</keyword>
<feature type="binding site" evidence="1">
    <location>
        <position position="336"/>
    </location>
    <ligand>
        <name>FMN</name>
        <dbReference type="ChEBI" id="CHEBI:58210"/>
    </ligand>
</feature>
<evidence type="ECO:0000313" key="5">
    <source>
        <dbReference type="Proteomes" id="UP000774130"/>
    </source>
</evidence>
<keyword evidence="1 3" id="KW-0057">Aromatic amino acid biosynthesis</keyword>
<evidence type="ECO:0000256" key="1">
    <source>
        <dbReference type="HAMAP-Rule" id="MF_00300"/>
    </source>
</evidence>
<dbReference type="NCBIfam" id="NF003793">
    <property type="entry name" value="PRK05382.1"/>
    <property type="match status" value="1"/>
</dbReference>
<feature type="binding site" evidence="1">
    <location>
        <position position="45"/>
    </location>
    <ligand>
        <name>NADP(+)</name>
        <dbReference type="ChEBI" id="CHEBI:58349"/>
    </ligand>
</feature>
<accession>A0ABS6TBE8</accession>
<feature type="binding site" evidence="1">
    <location>
        <begin position="251"/>
        <end position="252"/>
    </location>
    <ligand>
        <name>FMN</name>
        <dbReference type="ChEBI" id="CHEBI:58210"/>
    </ligand>
</feature>
<dbReference type="CDD" id="cd07304">
    <property type="entry name" value="Chorismate_synthase"/>
    <property type="match status" value="1"/>
</dbReference>
<reference evidence="4 5" key="1">
    <citation type="submission" date="2021-06" db="EMBL/GenBank/DDBJ databases">
        <title>Enterococcus alishanensis sp. nov., a novel lactic acid bacterium isolated from fresh coffee beans.</title>
        <authorList>
            <person name="Chen Y.-S."/>
        </authorList>
    </citation>
    <scope>NUCLEOTIDE SEQUENCE [LARGE SCALE GENOMIC DNA]</scope>
    <source>
        <strain evidence="4 5">ALS3</strain>
    </source>
</reference>
<evidence type="ECO:0000256" key="3">
    <source>
        <dbReference type="RuleBase" id="RU000605"/>
    </source>
</evidence>
<dbReference type="PIRSF" id="PIRSF001456">
    <property type="entry name" value="Chorismate_synth"/>
    <property type="match status" value="1"/>
</dbReference>
<dbReference type="PROSITE" id="PS00789">
    <property type="entry name" value="CHORISMATE_SYNTHASE_3"/>
    <property type="match status" value="1"/>
</dbReference>
<keyword evidence="5" id="KW-1185">Reference proteome</keyword>
<dbReference type="InterPro" id="IPR000453">
    <property type="entry name" value="Chorismate_synth"/>
</dbReference>
<feature type="binding site" evidence="1">
    <location>
        <position position="39"/>
    </location>
    <ligand>
        <name>NADP(+)</name>
        <dbReference type="ChEBI" id="CHEBI:58349"/>
    </ligand>
</feature>
<dbReference type="PANTHER" id="PTHR21085:SF0">
    <property type="entry name" value="CHORISMATE SYNTHASE"/>
    <property type="match status" value="1"/>
</dbReference>
<keyword evidence="1 3" id="KW-0456">Lyase</keyword>
<dbReference type="EC" id="4.2.3.5" evidence="1 2"/>
<dbReference type="NCBIfam" id="TIGR00033">
    <property type="entry name" value="aroC"/>
    <property type="match status" value="1"/>
</dbReference>
<feature type="binding site" evidence="1">
    <location>
        <begin position="310"/>
        <end position="314"/>
    </location>
    <ligand>
        <name>FMN</name>
        <dbReference type="ChEBI" id="CHEBI:58210"/>
    </ligand>
</feature>
<feature type="binding site" evidence="1">
    <location>
        <position position="295"/>
    </location>
    <ligand>
        <name>FMN</name>
        <dbReference type="ChEBI" id="CHEBI:58210"/>
    </ligand>
</feature>
<dbReference type="InterPro" id="IPR020541">
    <property type="entry name" value="Chorismate_synthase_CS"/>
</dbReference>
<dbReference type="EMBL" id="JAHUZB010000002">
    <property type="protein sequence ID" value="MBV7390224.1"/>
    <property type="molecule type" value="Genomic_DNA"/>
</dbReference>
<organism evidence="4 5">
    <name type="scientific">Enterococcus alishanensis</name>
    <dbReference type="NCBI Taxonomy" id="1303817"/>
    <lineage>
        <taxon>Bacteria</taxon>
        <taxon>Bacillati</taxon>
        <taxon>Bacillota</taxon>
        <taxon>Bacilli</taxon>
        <taxon>Lactobacillales</taxon>
        <taxon>Enterococcaceae</taxon>
        <taxon>Enterococcus</taxon>
    </lineage>
</organism>
<comment type="catalytic activity">
    <reaction evidence="1 3">
        <text>5-O-(1-carboxyvinyl)-3-phosphoshikimate = chorismate + phosphate</text>
        <dbReference type="Rhea" id="RHEA:21020"/>
        <dbReference type="ChEBI" id="CHEBI:29748"/>
        <dbReference type="ChEBI" id="CHEBI:43474"/>
        <dbReference type="ChEBI" id="CHEBI:57701"/>
        <dbReference type="EC" id="4.2.3.5"/>
    </reaction>
</comment>
<dbReference type="Pfam" id="PF01264">
    <property type="entry name" value="Chorismate_synt"/>
    <property type="match status" value="1"/>
</dbReference>
<name>A0ABS6TBE8_9ENTE</name>
<comment type="pathway">
    <text evidence="1 3">Metabolic intermediate biosynthesis; chorismate biosynthesis; chorismate from D-erythrose 4-phosphate and phosphoenolpyruvate: step 7/7.</text>
</comment>
<comment type="subunit">
    <text evidence="1">Homotetramer.</text>
</comment>
<dbReference type="GO" id="GO:0004107">
    <property type="term" value="F:chorismate synthase activity"/>
    <property type="evidence" value="ECO:0007669"/>
    <property type="project" value="UniProtKB-EC"/>
</dbReference>